<feature type="region of interest" description="Disordered" evidence="11">
    <location>
        <begin position="305"/>
        <end position="354"/>
    </location>
</feature>
<dbReference type="InterPro" id="IPR029021">
    <property type="entry name" value="Prot-tyrosine_phosphatase-like"/>
</dbReference>
<dbReference type="Gene3D" id="3.90.190.10">
    <property type="entry name" value="Protein tyrosine phosphatase superfamily"/>
    <property type="match status" value="1"/>
</dbReference>
<keyword evidence="7" id="KW-1133">Transmembrane helix</keyword>
<comment type="catalytic activity">
    <reaction evidence="10">
        <text>O-phospho-L-tyrosyl-[protein] + H2O = L-tyrosyl-[protein] + phosphate</text>
        <dbReference type="Rhea" id="RHEA:10684"/>
        <dbReference type="Rhea" id="RHEA-COMP:10136"/>
        <dbReference type="Rhea" id="RHEA-COMP:20101"/>
        <dbReference type="ChEBI" id="CHEBI:15377"/>
        <dbReference type="ChEBI" id="CHEBI:43474"/>
        <dbReference type="ChEBI" id="CHEBI:46858"/>
        <dbReference type="ChEBI" id="CHEBI:61978"/>
        <dbReference type="EC" id="3.1.3.48"/>
    </reaction>
</comment>
<dbReference type="WBParaSite" id="PSAMB.scaffold7620size7364.g30312.t1">
    <property type="protein sequence ID" value="PSAMB.scaffold7620size7364.g30312.t1"/>
    <property type="gene ID" value="PSAMB.scaffold7620size7364.g30312"/>
</dbReference>
<evidence type="ECO:0000256" key="8">
    <source>
        <dbReference type="ARBA" id="ARBA00023136"/>
    </source>
</evidence>
<dbReference type="PRINTS" id="PR00700">
    <property type="entry name" value="PRTYPHPHTASE"/>
</dbReference>
<dbReference type="SMART" id="SM00194">
    <property type="entry name" value="PTPc"/>
    <property type="match status" value="1"/>
</dbReference>
<comment type="subcellular location">
    <subcellularLocation>
        <location evidence="1">Membrane</location>
        <topology evidence="1">Single-pass type I membrane protein</topology>
    </subcellularLocation>
</comment>
<dbReference type="SUPFAM" id="SSF52799">
    <property type="entry name" value="(Phosphotyrosine protein) phosphatases II"/>
    <property type="match status" value="1"/>
</dbReference>
<evidence type="ECO:0000256" key="1">
    <source>
        <dbReference type="ARBA" id="ARBA00004479"/>
    </source>
</evidence>
<evidence type="ECO:0000259" key="13">
    <source>
        <dbReference type="PROSITE" id="PS50056"/>
    </source>
</evidence>
<organism evidence="14 15">
    <name type="scientific">Plectus sambesii</name>
    <dbReference type="NCBI Taxonomy" id="2011161"/>
    <lineage>
        <taxon>Eukaryota</taxon>
        <taxon>Metazoa</taxon>
        <taxon>Ecdysozoa</taxon>
        <taxon>Nematoda</taxon>
        <taxon>Chromadorea</taxon>
        <taxon>Plectida</taxon>
        <taxon>Plectina</taxon>
        <taxon>Plectoidea</taxon>
        <taxon>Plectidae</taxon>
        <taxon>Plectus</taxon>
    </lineage>
</organism>
<dbReference type="PANTHER" id="PTHR46957">
    <property type="entry name" value="CYTOKINE RECEPTOR"/>
    <property type="match status" value="1"/>
</dbReference>
<dbReference type="AlphaFoldDB" id="A0A914XCV0"/>
<evidence type="ECO:0000256" key="5">
    <source>
        <dbReference type="ARBA" id="ARBA00022801"/>
    </source>
</evidence>
<dbReference type="InterPro" id="IPR016130">
    <property type="entry name" value="Tyr_Pase_AS"/>
</dbReference>
<keyword evidence="9" id="KW-0325">Glycoprotein</keyword>
<evidence type="ECO:0000259" key="12">
    <source>
        <dbReference type="PROSITE" id="PS50055"/>
    </source>
</evidence>
<evidence type="ECO:0000256" key="3">
    <source>
        <dbReference type="ARBA" id="ARBA00022692"/>
    </source>
</evidence>
<keyword evidence="4" id="KW-0732">Signal</keyword>
<dbReference type="PANTHER" id="PTHR46957:SF3">
    <property type="entry name" value="CYTOKINE RECEPTOR"/>
    <property type="match status" value="1"/>
</dbReference>
<evidence type="ECO:0000256" key="10">
    <source>
        <dbReference type="ARBA" id="ARBA00051722"/>
    </source>
</evidence>
<protein>
    <recommendedName>
        <fullName evidence="2">protein-tyrosine-phosphatase</fullName>
        <ecNumber evidence="2">3.1.3.48</ecNumber>
    </recommendedName>
</protein>
<evidence type="ECO:0000256" key="11">
    <source>
        <dbReference type="SAM" id="MobiDB-lite"/>
    </source>
</evidence>
<dbReference type="GO" id="GO:0004725">
    <property type="term" value="F:protein tyrosine phosphatase activity"/>
    <property type="evidence" value="ECO:0007669"/>
    <property type="project" value="UniProtKB-EC"/>
</dbReference>
<evidence type="ECO:0000256" key="4">
    <source>
        <dbReference type="ARBA" id="ARBA00022729"/>
    </source>
</evidence>
<keyword evidence="5" id="KW-0378">Hydrolase</keyword>
<reference evidence="15" key="1">
    <citation type="submission" date="2022-11" db="UniProtKB">
        <authorList>
            <consortium name="WormBaseParasite"/>
        </authorList>
    </citation>
    <scope>IDENTIFICATION</scope>
</reference>
<evidence type="ECO:0000256" key="9">
    <source>
        <dbReference type="ARBA" id="ARBA00023180"/>
    </source>
</evidence>
<dbReference type="InterPro" id="IPR050713">
    <property type="entry name" value="RTP_Phos/Ushers"/>
</dbReference>
<feature type="domain" description="Tyrosine specific protein phosphatases" evidence="13">
    <location>
        <begin position="214"/>
        <end position="287"/>
    </location>
</feature>
<dbReference type="SMART" id="SM00404">
    <property type="entry name" value="PTPc_motif"/>
    <property type="match status" value="1"/>
</dbReference>
<dbReference type="InterPro" id="IPR000387">
    <property type="entry name" value="Tyr_Pase_dom"/>
</dbReference>
<keyword evidence="14" id="KW-1185">Reference proteome</keyword>
<evidence type="ECO:0000256" key="7">
    <source>
        <dbReference type="ARBA" id="ARBA00022989"/>
    </source>
</evidence>
<feature type="domain" description="Tyrosine-protein phosphatase" evidence="12">
    <location>
        <begin position="34"/>
        <end position="296"/>
    </location>
</feature>
<feature type="compositionally biased region" description="Acidic residues" evidence="11">
    <location>
        <begin position="343"/>
        <end position="354"/>
    </location>
</feature>
<keyword evidence="3" id="KW-0812">Transmembrane</keyword>
<evidence type="ECO:0000313" key="15">
    <source>
        <dbReference type="WBParaSite" id="PSAMB.scaffold7620size7364.g30312.t1"/>
    </source>
</evidence>
<sequence length="354" mass="40199">MSAKTRPIPLRRPVHATDFAEHVRLMSADSDFRFSEEYEDLKQVGRSQTCISADLPVNRAKNRFTNILPYDHSRVKLVPVDDEDGTDYINASYIPGFNSPREFIAAQGPLPSTRDHFWRMVWEQQCPAVVALTKCVEKGRDKCHQYWPDRSELSLTYADIEVTMMNETTYDEFVVREFRLTHLSEAGTPSRTVKHLHYMSWPDFGVPEKASGLVHFARVFRQKVPPSKTCKPTVVHCSAGVGRSGTFIALDRLMQTIPTAEPFDIFGIVYGMRKERVCMVQTEQQYIFIHHCLLYVLEGRENDTGYPPHSQYPKPVPPPVIGQSGLPAPPPPPRIEVHQNPAFEDDEGIAESGV</sequence>
<dbReference type="Pfam" id="PF00102">
    <property type="entry name" value="Y_phosphatase"/>
    <property type="match status" value="1"/>
</dbReference>
<dbReference type="GO" id="GO:0016020">
    <property type="term" value="C:membrane"/>
    <property type="evidence" value="ECO:0007669"/>
    <property type="project" value="UniProtKB-SubCell"/>
</dbReference>
<evidence type="ECO:0000256" key="2">
    <source>
        <dbReference type="ARBA" id="ARBA00013064"/>
    </source>
</evidence>
<evidence type="ECO:0000313" key="14">
    <source>
        <dbReference type="Proteomes" id="UP000887566"/>
    </source>
</evidence>
<dbReference type="FunFam" id="3.90.190.10:FF:000009">
    <property type="entry name" value="Receptor-type tyrosine-protein phosphatase beta"/>
    <property type="match status" value="1"/>
</dbReference>
<dbReference type="PROSITE" id="PS50055">
    <property type="entry name" value="TYR_PHOSPHATASE_PTP"/>
    <property type="match status" value="1"/>
</dbReference>
<name>A0A914XCV0_9BILA</name>
<accession>A0A914XCV0</accession>
<evidence type="ECO:0000256" key="6">
    <source>
        <dbReference type="ARBA" id="ARBA00022912"/>
    </source>
</evidence>
<dbReference type="InterPro" id="IPR000242">
    <property type="entry name" value="PTP_cat"/>
</dbReference>
<dbReference type="EC" id="3.1.3.48" evidence="2"/>
<dbReference type="PROSITE" id="PS00383">
    <property type="entry name" value="TYR_PHOSPHATASE_1"/>
    <property type="match status" value="1"/>
</dbReference>
<keyword evidence="8" id="KW-0472">Membrane</keyword>
<dbReference type="PROSITE" id="PS50056">
    <property type="entry name" value="TYR_PHOSPHATASE_2"/>
    <property type="match status" value="1"/>
</dbReference>
<dbReference type="InterPro" id="IPR003595">
    <property type="entry name" value="Tyr_Pase_cat"/>
</dbReference>
<proteinExistence type="predicted"/>
<dbReference type="Proteomes" id="UP000887566">
    <property type="component" value="Unplaced"/>
</dbReference>
<keyword evidence="6" id="KW-0904">Protein phosphatase</keyword>